<dbReference type="EMBL" id="LQRA01000055">
    <property type="protein sequence ID" value="KZE78669.1"/>
    <property type="molecule type" value="Genomic_DNA"/>
</dbReference>
<dbReference type="Gene3D" id="1.20.120.330">
    <property type="entry name" value="Nucleotidyltransferases domain 2"/>
    <property type="match status" value="1"/>
</dbReference>
<keyword evidence="2" id="KW-1185">Reference proteome</keyword>
<evidence type="ECO:0000313" key="2">
    <source>
        <dbReference type="Proteomes" id="UP000076563"/>
    </source>
</evidence>
<proteinExistence type="predicted"/>
<reference evidence="2" key="1">
    <citation type="submission" date="2016-01" db="EMBL/GenBank/DDBJ databases">
        <title>Draft genome of Chromobacterium sp. F49.</title>
        <authorList>
            <person name="Hong K.W."/>
        </authorList>
    </citation>
    <scope>NUCLEOTIDE SEQUENCE [LARGE SCALE GENOMIC DNA]</scope>
    <source>
        <strain evidence="2">M63</strain>
    </source>
</reference>
<dbReference type="Gene3D" id="3.30.460.10">
    <property type="entry name" value="Beta Polymerase, domain 2"/>
    <property type="match status" value="1"/>
</dbReference>
<accession>A0A161S2T2</accession>
<dbReference type="Proteomes" id="UP000076563">
    <property type="component" value="Unassembled WGS sequence"/>
</dbReference>
<gene>
    <name evidence="1" type="ORF">AV654_02665</name>
</gene>
<comment type="caution">
    <text evidence="1">The sequence shown here is derived from an EMBL/GenBank/DDBJ whole genome shotgun (WGS) entry which is preliminary data.</text>
</comment>
<protein>
    <submittedName>
        <fullName evidence="1">Oxalate:formate antiporter</fullName>
    </submittedName>
</protein>
<dbReference type="InterPro" id="IPR043519">
    <property type="entry name" value="NT_sf"/>
</dbReference>
<dbReference type="AlphaFoldDB" id="A0A161S2T2"/>
<sequence>MMLLRYEHFIETVKMKLIEDHRIIGLLGGGSMITGAMDEYSDLDLIVVYHPDYRDEIMQQRIHMAESLGTVLSVLTGEHVGEPKLVICLYDGSVPLHVDYKFLMPKELEERIEDPVILWERGTEIRGILRSTVPCYPHPDPQWIEDRFWIWIHSGAAKLGRGELFEVIDILCCIRSAVLGPLILAENGWLPNGTRRIEQFAVRAVEELQQTVPSYHLESCYQALQSSILLYRRLRLSSDRLVHRTKAEQVAVAYLDNVYASADSTKMED</sequence>
<evidence type="ECO:0000313" key="1">
    <source>
        <dbReference type="EMBL" id="KZE78669.1"/>
    </source>
</evidence>
<dbReference type="SUPFAM" id="SSF81301">
    <property type="entry name" value="Nucleotidyltransferase"/>
    <property type="match status" value="1"/>
</dbReference>
<name>A0A161S2T2_9BACL</name>
<organism evidence="1 2">
    <name type="scientific">Paenibacillus elgii</name>
    <dbReference type="NCBI Taxonomy" id="189691"/>
    <lineage>
        <taxon>Bacteria</taxon>
        <taxon>Bacillati</taxon>
        <taxon>Bacillota</taxon>
        <taxon>Bacilli</taxon>
        <taxon>Bacillales</taxon>
        <taxon>Paenibacillaceae</taxon>
        <taxon>Paenibacillus</taxon>
    </lineage>
</organism>